<name>A0A2N5S440_9BASI</name>
<feature type="compositionally biased region" description="Basic and acidic residues" evidence="1">
    <location>
        <begin position="103"/>
        <end position="117"/>
    </location>
</feature>
<comment type="caution">
    <text evidence="2">The sequence shown here is derived from an EMBL/GenBank/DDBJ whole genome shotgun (WGS) entry which is preliminary data.</text>
</comment>
<feature type="region of interest" description="Disordered" evidence="1">
    <location>
        <begin position="90"/>
        <end position="165"/>
    </location>
</feature>
<evidence type="ECO:0000313" key="2">
    <source>
        <dbReference type="EMBL" id="PLW08000.1"/>
    </source>
</evidence>
<organism evidence="2 3">
    <name type="scientific">Puccinia coronata f. sp. avenae</name>
    <dbReference type="NCBI Taxonomy" id="200324"/>
    <lineage>
        <taxon>Eukaryota</taxon>
        <taxon>Fungi</taxon>
        <taxon>Dikarya</taxon>
        <taxon>Basidiomycota</taxon>
        <taxon>Pucciniomycotina</taxon>
        <taxon>Pucciniomycetes</taxon>
        <taxon>Pucciniales</taxon>
        <taxon>Pucciniaceae</taxon>
        <taxon>Puccinia</taxon>
    </lineage>
</organism>
<feature type="non-terminal residue" evidence="2">
    <location>
        <position position="165"/>
    </location>
</feature>
<dbReference type="EMBL" id="PGCI01001092">
    <property type="protein sequence ID" value="PLW08000.1"/>
    <property type="molecule type" value="Genomic_DNA"/>
</dbReference>
<gene>
    <name evidence="2" type="ORF">PCASD_23723</name>
</gene>
<accession>A0A2N5S440</accession>
<feature type="compositionally biased region" description="Polar residues" evidence="1">
    <location>
        <begin position="135"/>
        <end position="148"/>
    </location>
</feature>
<dbReference type="AlphaFoldDB" id="A0A2N5S440"/>
<proteinExistence type="predicted"/>
<dbReference type="Proteomes" id="UP000235392">
    <property type="component" value="Unassembled WGS sequence"/>
</dbReference>
<evidence type="ECO:0000256" key="1">
    <source>
        <dbReference type="SAM" id="MobiDB-lite"/>
    </source>
</evidence>
<protein>
    <submittedName>
        <fullName evidence="2">Uncharacterized protein</fullName>
    </submittedName>
</protein>
<evidence type="ECO:0000313" key="3">
    <source>
        <dbReference type="Proteomes" id="UP000235392"/>
    </source>
</evidence>
<sequence length="165" mass="17966">MGVAAKSLRLRCLRVSLPIAGAIVDVDLPCCGRSVDLGPLSAAPLREPFKLRLSFARVLTDRDAKCQGVGKIMKKEPFLAWHGRLQTRYQSAEQLRRASPTDSLERDPTPRFGESHQKSGTSGPDTRLAKPLQGRPNSPQLASKLTKASRTEDPEGTRVPAGRSP</sequence>
<reference evidence="2 3" key="1">
    <citation type="submission" date="2017-11" db="EMBL/GenBank/DDBJ databases">
        <title>De novo assembly and phasing of dikaryotic genomes from two isolates of Puccinia coronata f. sp. avenae, the causal agent of oat crown rust.</title>
        <authorList>
            <person name="Miller M.E."/>
            <person name="Zhang Y."/>
            <person name="Omidvar V."/>
            <person name="Sperschneider J."/>
            <person name="Schwessinger B."/>
            <person name="Raley C."/>
            <person name="Palmer J.M."/>
            <person name="Garnica D."/>
            <person name="Upadhyaya N."/>
            <person name="Rathjen J."/>
            <person name="Taylor J.M."/>
            <person name="Park R.F."/>
            <person name="Dodds P.N."/>
            <person name="Hirsch C.D."/>
            <person name="Kianian S.F."/>
            <person name="Figueroa M."/>
        </authorList>
    </citation>
    <scope>NUCLEOTIDE SEQUENCE [LARGE SCALE GENOMIC DNA]</scope>
    <source>
        <strain evidence="2">12SD80</strain>
    </source>
</reference>